<sequence length="99" mass="10802">MSLKLVELQVALPRTFDAGKVADQQQQQSVLTQSQLAALAEKELVKKRASVNEFDESEKTKLGEHSADDEGESSSDPPKSQITQSSPHPFKGHRVDVTG</sequence>
<proteinExistence type="predicted"/>
<evidence type="ECO:0000313" key="2">
    <source>
        <dbReference type="EMBL" id="MEW9501279.1"/>
    </source>
</evidence>
<feature type="region of interest" description="Disordered" evidence="1">
    <location>
        <begin position="49"/>
        <end position="99"/>
    </location>
</feature>
<protein>
    <recommendedName>
        <fullName evidence="4">RNA polymerase subunit sigma</fullName>
    </recommendedName>
</protein>
<dbReference type="RefSeq" id="WP_367778761.1">
    <property type="nucleotide sequence ID" value="NZ_JBFMIA010000003.1"/>
</dbReference>
<reference evidence="2 3" key="1">
    <citation type="journal article" date="1979" name="Int. J. Syst. Evol. Microbiol.">
        <title>Bacillus globisporus subsp. marinus subsp. nov.</title>
        <authorList>
            <person name="Liu H."/>
        </authorList>
    </citation>
    <scope>NUCLEOTIDE SEQUENCE [LARGE SCALE GENOMIC DNA]</scope>
    <source>
        <strain evidence="2 3">DSM 1297</strain>
    </source>
</reference>
<feature type="compositionally biased region" description="Polar residues" evidence="1">
    <location>
        <begin position="74"/>
        <end position="87"/>
    </location>
</feature>
<name>A0ABV3Q1Y2_9BACL</name>
<evidence type="ECO:0008006" key="4">
    <source>
        <dbReference type="Google" id="ProtNLM"/>
    </source>
</evidence>
<accession>A0ABV3Q1Y2</accession>
<organism evidence="2 3">
    <name type="scientific">Jeotgalibacillus marinus</name>
    <dbReference type="NCBI Taxonomy" id="86667"/>
    <lineage>
        <taxon>Bacteria</taxon>
        <taxon>Bacillati</taxon>
        <taxon>Bacillota</taxon>
        <taxon>Bacilli</taxon>
        <taxon>Bacillales</taxon>
        <taxon>Caryophanaceae</taxon>
        <taxon>Jeotgalibacillus</taxon>
    </lineage>
</organism>
<dbReference type="Proteomes" id="UP001556040">
    <property type="component" value="Unassembled WGS sequence"/>
</dbReference>
<keyword evidence="3" id="KW-1185">Reference proteome</keyword>
<gene>
    <name evidence="2" type="ORF">AB1471_05635</name>
</gene>
<feature type="compositionally biased region" description="Basic and acidic residues" evidence="1">
    <location>
        <begin position="57"/>
        <end position="68"/>
    </location>
</feature>
<evidence type="ECO:0000313" key="3">
    <source>
        <dbReference type="Proteomes" id="UP001556040"/>
    </source>
</evidence>
<comment type="caution">
    <text evidence="2">The sequence shown here is derived from an EMBL/GenBank/DDBJ whole genome shotgun (WGS) entry which is preliminary data.</text>
</comment>
<dbReference type="EMBL" id="JBFMIA010000003">
    <property type="protein sequence ID" value="MEW9501279.1"/>
    <property type="molecule type" value="Genomic_DNA"/>
</dbReference>
<evidence type="ECO:0000256" key="1">
    <source>
        <dbReference type="SAM" id="MobiDB-lite"/>
    </source>
</evidence>